<dbReference type="Proteomes" id="UP000659654">
    <property type="component" value="Unassembled WGS sequence"/>
</dbReference>
<gene>
    <name evidence="2" type="ORF">BXYJ_LOCUS8773</name>
</gene>
<dbReference type="Proteomes" id="UP000582659">
    <property type="component" value="Unassembled WGS sequence"/>
</dbReference>
<dbReference type="OrthoDB" id="10505322at2759"/>
<protein>
    <submittedName>
        <fullName evidence="2">(pine wood nematode) hypothetical protein</fullName>
    </submittedName>
</protein>
<organism evidence="3 5">
    <name type="scientific">Bursaphelenchus xylophilus</name>
    <name type="common">Pinewood nematode worm</name>
    <name type="synonym">Aphelenchoides xylophilus</name>
    <dbReference type="NCBI Taxonomy" id="6326"/>
    <lineage>
        <taxon>Eukaryota</taxon>
        <taxon>Metazoa</taxon>
        <taxon>Ecdysozoa</taxon>
        <taxon>Nematoda</taxon>
        <taxon>Chromadorea</taxon>
        <taxon>Rhabditida</taxon>
        <taxon>Tylenchina</taxon>
        <taxon>Tylenchomorpha</taxon>
        <taxon>Aphelenchoidea</taxon>
        <taxon>Aphelenchoididae</taxon>
        <taxon>Bursaphelenchus</taxon>
    </lineage>
</organism>
<evidence type="ECO:0000313" key="3">
    <source>
        <dbReference type="Proteomes" id="UP000095284"/>
    </source>
</evidence>
<feature type="region of interest" description="Disordered" evidence="1">
    <location>
        <begin position="296"/>
        <end position="344"/>
    </location>
</feature>
<sequence length="417" mass="47961">MEFIDWESEGLNENFVGGLSAWKQFFFQGTDDGLEQNKLKTIGRFAGILTNFYMISRGIVPFEIARVGRYPNKVSFFGIVEQKLSKLNDPRNRAIMKKIREITELIKEGKVEIYQMILHSADDMGDSRKAVEELSISLKTSEGDNVKLTFGDLEYDVDFKSVGFDEFIRTFFRILCKIQGYCSSLPRLSKKHALYFKATLFEAIPQPNFGLLTAEDVKFDYSGLSNEILDETCLYRHRKDEKRLASATLFRHKPVEPSRLTECVQDYLNEIVEEEKDKNPENHQIPIEETSLFRDVSIRQSLPKSGSARKRGRQQKVSSPLEVESVRADDAQIGDDGYDERPIPRRDSLEEVEALLGTTQQINNLTVEDRPMNVENSKLDDTDAELQDIMDSLSKSQRFPKKDVQKRKKGSRGRKRK</sequence>
<feature type="compositionally biased region" description="Basic residues" evidence="1">
    <location>
        <begin position="404"/>
        <end position="417"/>
    </location>
</feature>
<dbReference type="AlphaFoldDB" id="A0A1I7RI37"/>
<reference evidence="2" key="2">
    <citation type="submission" date="2020-09" db="EMBL/GenBank/DDBJ databases">
        <authorList>
            <person name="Kikuchi T."/>
        </authorList>
    </citation>
    <scope>NUCLEOTIDE SEQUENCE</scope>
    <source>
        <strain evidence="2">Ka4C1</strain>
    </source>
</reference>
<dbReference type="EMBL" id="CAJFCV020000004">
    <property type="protein sequence ID" value="CAG9115178.1"/>
    <property type="molecule type" value="Genomic_DNA"/>
</dbReference>
<evidence type="ECO:0000313" key="4">
    <source>
        <dbReference type="Proteomes" id="UP000659654"/>
    </source>
</evidence>
<proteinExistence type="predicted"/>
<evidence type="ECO:0000313" key="2">
    <source>
        <dbReference type="EMBL" id="CAD5225894.1"/>
    </source>
</evidence>
<evidence type="ECO:0000313" key="5">
    <source>
        <dbReference type="WBParaSite" id="BXY_0036600.1"/>
    </source>
</evidence>
<accession>A0A1I7RI37</accession>
<dbReference type="WBParaSite" id="BXY_0036600.1">
    <property type="protein sequence ID" value="BXY_0036600.1"/>
    <property type="gene ID" value="BXY_0036600"/>
</dbReference>
<dbReference type="EMBL" id="CAJFDI010000004">
    <property type="protein sequence ID" value="CAD5225894.1"/>
    <property type="molecule type" value="Genomic_DNA"/>
</dbReference>
<keyword evidence="4" id="KW-1185">Reference proteome</keyword>
<reference evidence="5" key="1">
    <citation type="submission" date="2016-11" db="UniProtKB">
        <authorList>
            <consortium name="WormBaseParasite"/>
        </authorList>
    </citation>
    <scope>IDENTIFICATION</scope>
</reference>
<feature type="region of interest" description="Disordered" evidence="1">
    <location>
        <begin position="392"/>
        <end position="417"/>
    </location>
</feature>
<evidence type="ECO:0000256" key="1">
    <source>
        <dbReference type="SAM" id="MobiDB-lite"/>
    </source>
</evidence>
<dbReference type="Proteomes" id="UP000095284">
    <property type="component" value="Unplaced"/>
</dbReference>
<name>A0A1I7RI37_BURXY</name>